<sequence>MGTMEKFKIMNENGDKYAFLDNLVIDDYLINREYMKIIINEDPTDPITSIADFQTSMNELIDIKIKELNDYCQVIIANLLGEMVPSNCSHEKKIHYRKLKYLSFLYNKVLVKKNKLLISSIQNIKKDILSLVHLCSVFPFIEEKINFKQKLSFEKIYSEIRKEVELKYNEITVEYSTKVARALNFYTESLPTSEIPKFEYTLPITEDSLFSFSCLINSIDFPLQKEIQEFVSNFNDQIFIQKVCGISTKMIEILNLKQSAFKHIAQYIVKYVFSASEFVFHPLLEFSSFFPDSKKKTVSEFDIPSYLVSKDISMDTKLVDFIESNELLKEASIEFFQLIFEPSPIDILIRLDRVLKDINTYITSMVKKEGEILAFIPFDDTFILLCAVIVVSNVPNFDGLIQFISVFVEDKILVNELSFAQNTLRCAAEYQKNAKNQM</sequence>
<dbReference type="InterPro" id="IPR003123">
    <property type="entry name" value="VPS9"/>
</dbReference>
<gene>
    <name evidence="2" type="ORF">M9Y10_016326</name>
</gene>
<evidence type="ECO:0000313" key="3">
    <source>
        <dbReference type="Proteomes" id="UP001470230"/>
    </source>
</evidence>
<dbReference type="EMBL" id="JAPFFF010000021">
    <property type="protein sequence ID" value="KAK8853783.1"/>
    <property type="molecule type" value="Genomic_DNA"/>
</dbReference>
<evidence type="ECO:0000259" key="1">
    <source>
        <dbReference type="PROSITE" id="PS51205"/>
    </source>
</evidence>
<dbReference type="InterPro" id="IPR037191">
    <property type="entry name" value="VPS9_dom_sf"/>
</dbReference>
<accession>A0ABR2HXI3</accession>
<reference evidence="2 3" key="1">
    <citation type="submission" date="2024-04" db="EMBL/GenBank/DDBJ databases">
        <title>Tritrichomonas musculus Genome.</title>
        <authorList>
            <person name="Alves-Ferreira E."/>
            <person name="Grigg M."/>
            <person name="Lorenzi H."/>
            <person name="Galac M."/>
        </authorList>
    </citation>
    <scope>NUCLEOTIDE SEQUENCE [LARGE SCALE GENOMIC DNA]</scope>
    <source>
        <strain evidence="2 3">EAF2021</strain>
    </source>
</reference>
<dbReference type="SUPFAM" id="SSF109993">
    <property type="entry name" value="VPS9 domain"/>
    <property type="match status" value="1"/>
</dbReference>
<keyword evidence="3" id="KW-1185">Reference proteome</keyword>
<organism evidence="2 3">
    <name type="scientific">Tritrichomonas musculus</name>
    <dbReference type="NCBI Taxonomy" id="1915356"/>
    <lineage>
        <taxon>Eukaryota</taxon>
        <taxon>Metamonada</taxon>
        <taxon>Parabasalia</taxon>
        <taxon>Tritrichomonadida</taxon>
        <taxon>Tritrichomonadidae</taxon>
        <taxon>Tritrichomonas</taxon>
    </lineage>
</organism>
<dbReference type="Proteomes" id="UP001470230">
    <property type="component" value="Unassembled WGS sequence"/>
</dbReference>
<feature type="domain" description="VPS9" evidence="1">
    <location>
        <begin position="291"/>
        <end position="438"/>
    </location>
</feature>
<comment type="caution">
    <text evidence="2">The sequence shown here is derived from an EMBL/GenBank/DDBJ whole genome shotgun (WGS) entry which is preliminary data.</text>
</comment>
<proteinExistence type="predicted"/>
<name>A0ABR2HXI3_9EUKA</name>
<evidence type="ECO:0000313" key="2">
    <source>
        <dbReference type="EMBL" id="KAK8853783.1"/>
    </source>
</evidence>
<dbReference type="Gene3D" id="1.20.1050.80">
    <property type="entry name" value="VPS9 domain"/>
    <property type="match status" value="1"/>
</dbReference>
<protein>
    <recommendedName>
        <fullName evidence="1">VPS9 domain-containing protein</fullName>
    </recommendedName>
</protein>
<dbReference type="PROSITE" id="PS51205">
    <property type="entry name" value="VPS9"/>
    <property type="match status" value="1"/>
</dbReference>